<dbReference type="Gene3D" id="1.10.10.10">
    <property type="entry name" value="Winged helix-like DNA-binding domain superfamily/Winged helix DNA-binding domain"/>
    <property type="match status" value="1"/>
</dbReference>
<accession>A0A8H7U750</accession>
<evidence type="ECO:0000313" key="3">
    <source>
        <dbReference type="Proteomes" id="UP000639403"/>
    </source>
</evidence>
<protein>
    <recommendedName>
        <fullName evidence="1">Non-structural maintenance of chromosomes element 1 homolog</fullName>
        <ecNumber evidence="1">2.3.2.27</ecNumber>
    </recommendedName>
</protein>
<dbReference type="GO" id="GO:0061630">
    <property type="term" value="F:ubiquitin protein ligase activity"/>
    <property type="evidence" value="ECO:0007669"/>
    <property type="project" value="UniProtKB-EC"/>
</dbReference>
<keyword evidence="1" id="KW-0863">Zinc-finger</keyword>
<comment type="function">
    <text evidence="1">Acts in a DNA repair pathway for removal of UV-induced DNA damage that is distinct from classical nucleotide excision repair and in repair of ionizing radiation damage. Functions in homologous recombination repair of DNA double strand breaks and in recovery of stalled replication forks.</text>
</comment>
<reference evidence="2" key="1">
    <citation type="submission" date="2020-11" db="EMBL/GenBank/DDBJ databases">
        <authorList>
            <person name="Koelle M."/>
            <person name="Horta M.A.C."/>
            <person name="Nowrousian M."/>
            <person name="Ohm R.A."/>
            <person name="Benz P."/>
            <person name="Pilgard A."/>
        </authorList>
    </citation>
    <scope>NUCLEOTIDE SEQUENCE</scope>
    <source>
        <strain evidence="2">FPRL280</strain>
    </source>
</reference>
<dbReference type="EMBL" id="JADOXO010000004">
    <property type="protein sequence ID" value="KAF9821362.1"/>
    <property type="molecule type" value="Genomic_DNA"/>
</dbReference>
<keyword evidence="1" id="KW-0833">Ubl conjugation pathway</keyword>
<reference evidence="2" key="2">
    <citation type="journal article" name="Front. Microbiol.">
        <title>Degradative Capacity of Two Strains of Rhodonia placenta: From Phenotype to Genotype.</title>
        <authorList>
            <person name="Kolle M."/>
            <person name="Horta M.A.C."/>
            <person name="Nowrousian M."/>
            <person name="Ohm R.A."/>
            <person name="Benz J.P."/>
            <person name="Pilgard A."/>
        </authorList>
    </citation>
    <scope>NUCLEOTIDE SEQUENCE</scope>
    <source>
        <strain evidence="2">FPRL280</strain>
    </source>
</reference>
<dbReference type="InterPro" id="IPR036388">
    <property type="entry name" value="WH-like_DNA-bd_sf"/>
</dbReference>
<comment type="similarity">
    <text evidence="1">Belongs to the NSE1 family.</text>
</comment>
<comment type="subunit">
    <text evidence="1">Component of the Smc5-Smc6 complex.</text>
</comment>
<keyword evidence="1" id="KW-0539">Nucleus</keyword>
<dbReference type="GO" id="GO:0005634">
    <property type="term" value="C:nucleus"/>
    <property type="evidence" value="ECO:0007669"/>
    <property type="project" value="UniProtKB-SubCell"/>
</dbReference>
<keyword evidence="1" id="KW-0479">Metal-binding</keyword>
<dbReference type="GO" id="GO:0000724">
    <property type="term" value="P:double-strand break repair via homologous recombination"/>
    <property type="evidence" value="ECO:0007669"/>
    <property type="project" value="TreeGrafter"/>
</dbReference>
<keyword evidence="1" id="KW-0227">DNA damage</keyword>
<dbReference type="Pfam" id="PF07574">
    <property type="entry name" value="SMC_Nse1"/>
    <property type="match status" value="1"/>
</dbReference>
<dbReference type="InterPro" id="IPR011513">
    <property type="entry name" value="Nse1"/>
</dbReference>
<organism evidence="2 3">
    <name type="scientific">Rhodonia placenta</name>
    <dbReference type="NCBI Taxonomy" id="104341"/>
    <lineage>
        <taxon>Eukaryota</taxon>
        <taxon>Fungi</taxon>
        <taxon>Dikarya</taxon>
        <taxon>Basidiomycota</taxon>
        <taxon>Agaricomycotina</taxon>
        <taxon>Agaricomycetes</taxon>
        <taxon>Polyporales</taxon>
        <taxon>Adustoporiaceae</taxon>
        <taxon>Rhodonia</taxon>
    </lineage>
</organism>
<keyword evidence="1" id="KW-0862">Zinc</keyword>
<comment type="subcellular location">
    <subcellularLocation>
        <location evidence="1">Nucleus</location>
    </subcellularLocation>
</comment>
<evidence type="ECO:0000313" key="2">
    <source>
        <dbReference type="EMBL" id="KAF9821362.1"/>
    </source>
</evidence>
<dbReference type="PANTHER" id="PTHR20973:SF0">
    <property type="entry name" value="NON-STRUCTURAL MAINTENANCE OF CHROMOSOMES ELEMENT 1 HOMOLOG"/>
    <property type="match status" value="1"/>
</dbReference>
<dbReference type="PANTHER" id="PTHR20973">
    <property type="entry name" value="NON-SMC ELEMENT 1-RELATED"/>
    <property type="match status" value="1"/>
</dbReference>
<evidence type="ECO:0000256" key="1">
    <source>
        <dbReference type="RuleBase" id="RU368018"/>
    </source>
</evidence>
<keyword evidence="1" id="KW-0233">DNA recombination</keyword>
<dbReference type="EC" id="2.3.2.27" evidence="1"/>
<comment type="catalytic activity">
    <reaction evidence="1">
        <text>S-ubiquitinyl-[E2 ubiquitin-conjugating enzyme]-L-cysteine + [acceptor protein]-L-lysine = [E2 ubiquitin-conjugating enzyme]-L-cysteine + N(6)-ubiquitinyl-[acceptor protein]-L-lysine.</text>
        <dbReference type="EC" id="2.3.2.27"/>
    </reaction>
</comment>
<keyword evidence="1" id="KW-0808">Transferase</keyword>
<dbReference type="AlphaFoldDB" id="A0A8H7U750"/>
<proteinExistence type="inferred from homology"/>
<dbReference type="GO" id="GO:0008270">
    <property type="term" value="F:zinc ion binding"/>
    <property type="evidence" value="ECO:0007669"/>
    <property type="project" value="UniProtKB-KW"/>
</dbReference>
<name>A0A8H7U750_9APHY</name>
<dbReference type="GO" id="GO:0030915">
    <property type="term" value="C:Smc5-Smc6 complex"/>
    <property type="evidence" value="ECO:0007669"/>
    <property type="project" value="UniProtKB-UniRule"/>
</dbReference>
<dbReference type="Proteomes" id="UP000639403">
    <property type="component" value="Unassembled WGS sequence"/>
</dbReference>
<keyword evidence="1" id="KW-0234">DNA repair</keyword>
<sequence>MVSSNDVHRLFLQAVLSRRIMSRALAMKIWEKCIDAVKAANDTLDIPFSDNRNAWDAFVTQLNQSLNPLHLELEQRHDEISGKEMVVLVNRKGDEIAQMATEYSPLEIAFFKVVVEQIMLAPNESYSISSMAALREVSSLKGNMTKTQAEVLLSSFVARGWLVKSR</sequence>
<gene>
    <name evidence="2" type="ORF">IEO21_00608</name>
</gene>
<dbReference type="Gene3D" id="3.90.1150.220">
    <property type="match status" value="1"/>
</dbReference>
<comment type="caution">
    <text evidence="2">The sequence shown here is derived from an EMBL/GenBank/DDBJ whole genome shotgun (WGS) entry which is preliminary data.</text>
</comment>